<accession>A0AAW0GM68</accession>
<comment type="caution">
    <text evidence="2">The sequence shown here is derived from an EMBL/GenBank/DDBJ whole genome shotgun (WGS) entry which is preliminary data.</text>
</comment>
<protein>
    <recommendedName>
        <fullName evidence="4">F-box domain-containing protein</fullName>
    </recommendedName>
</protein>
<evidence type="ECO:0000256" key="1">
    <source>
        <dbReference type="SAM" id="MobiDB-lite"/>
    </source>
</evidence>
<evidence type="ECO:0008006" key="4">
    <source>
        <dbReference type="Google" id="ProtNLM"/>
    </source>
</evidence>
<keyword evidence="3" id="KW-1185">Reference proteome</keyword>
<sequence>MIDEQTSTNATESGSSSTSKPNGGDTPTNSTVKVEDFMDLHHQSSLLESSRRHNMLLPISTLPPEIVCDILRYVAQQREIQPWEYPPTPTYIWIRVTHVYHYWRVIALSDPQLWNTIGLYAIDLMDELLKRAGNTPLDLTITNLEPNSTARISSSVNKLMGALTKARCLRIMCLRRNSHSVLNLPGWSFRTSVSSRYLVNWIVFFSLRWCPKQYALP</sequence>
<evidence type="ECO:0000313" key="3">
    <source>
        <dbReference type="Proteomes" id="UP001385951"/>
    </source>
</evidence>
<gene>
    <name evidence="2" type="ORF">QCA50_004687</name>
</gene>
<proteinExistence type="predicted"/>
<organism evidence="2 3">
    <name type="scientific">Cerrena zonata</name>
    <dbReference type="NCBI Taxonomy" id="2478898"/>
    <lineage>
        <taxon>Eukaryota</taxon>
        <taxon>Fungi</taxon>
        <taxon>Dikarya</taxon>
        <taxon>Basidiomycota</taxon>
        <taxon>Agaricomycotina</taxon>
        <taxon>Agaricomycetes</taxon>
        <taxon>Polyporales</taxon>
        <taxon>Cerrenaceae</taxon>
        <taxon>Cerrena</taxon>
    </lineage>
</organism>
<dbReference type="Proteomes" id="UP001385951">
    <property type="component" value="Unassembled WGS sequence"/>
</dbReference>
<feature type="region of interest" description="Disordered" evidence="1">
    <location>
        <begin position="1"/>
        <end position="31"/>
    </location>
</feature>
<dbReference type="EMBL" id="JASBNA010000005">
    <property type="protein sequence ID" value="KAK7691293.1"/>
    <property type="molecule type" value="Genomic_DNA"/>
</dbReference>
<name>A0AAW0GM68_9APHY</name>
<dbReference type="Gene3D" id="1.20.1280.50">
    <property type="match status" value="1"/>
</dbReference>
<evidence type="ECO:0000313" key="2">
    <source>
        <dbReference type="EMBL" id="KAK7691293.1"/>
    </source>
</evidence>
<reference evidence="2 3" key="1">
    <citation type="submission" date="2022-09" db="EMBL/GenBank/DDBJ databases">
        <authorList>
            <person name="Palmer J.M."/>
        </authorList>
    </citation>
    <scope>NUCLEOTIDE SEQUENCE [LARGE SCALE GENOMIC DNA]</scope>
    <source>
        <strain evidence="2 3">DSM 7382</strain>
    </source>
</reference>
<dbReference type="AlphaFoldDB" id="A0AAW0GM68"/>